<dbReference type="KEGG" id="lpil:LIP_2572"/>
<dbReference type="Proteomes" id="UP000065807">
    <property type="component" value="Chromosome"/>
</dbReference>
<name>A0A0K2SN23_LIMPI</name>
<organism evidence="1 2">
    <name type="scientific">Limnochorda pilosa</name>
    <dbReference type="NCBI Taxonomy" id="1555112"/>
    <lineage>
        <taxon>Bacteria</taxon>
        <taxon>Bacillati</taxon>
        <taxon>Bacillota</taxon>
        <taxon>Limnochordia</taxon>
        <taxon>Limnochordales</taxon>
        <taxon>Limnochordaceae</taxon>
        <taxon>Limnochorda</taxon>
    </lineage>
</organism>
<evidence type="ECO:0000313" key="1">
    <source>
        <dbReference type="EMBL" id="BAS28402.1"/>
    </source>
</evidence>
<keyword evidence="2" id="KW-1185">Reference proteome</keyword>
<accession>A0A0K2SN23</accession>
<dbReference type="STRING" id="1555112.LIP_2572"/>
<dbReference type="AlphaFoldDB" id="A0A0K2SN23"/>
<sequence length="439" mass="46911">MEAWEVGGTATRLLELAAAGPAGSDGWRLDADAVLQLAGSEGEGRPVPAVQEGRMVLDGPPLRLQLLVDRPHLSSADPMALISGSRRGEGQPGLTVEAAGTRWDLSTQVVRRIDNPGPDGDMASLRVRRWWGAAHGALTFFRLQQGMLPWPDGDREAAGGGGALLQQLVALEGYLPAGEAEVGAEVALAQPAGASTAEPGQPQEAWAGLLRLRTLPWRPSAPLRLEAGLFQTDPGFRSLAAREEAFPAGAAGGWAEAHLTFPGRRRLDVELCHARPAQGGAEARAQVEGRTGLAGLTWTAGIDALSRRTAGEEEAWVRGRLAIRRAGAWEVEASGGARPARLTVLVRLPGGAELRAGADASDGGTYRLELRRVAAGASWRLVWKARSERAPDRHLFLEAEPSLAAGSFLRVRVGRWDRGRYDAVWGWPERMEVALGRRF</sequence>
<proteinExistence type="predicted"/>
<gene>
    <name evidence="1" type="ORF">LIP_2572</name>
</gene>
<reference evidence="2" key="1">
    <citation type="submission" date="2015-07" db="EMBL/GenBank/DDBJ databases">
        <title>Complete genome sequence and phylogenetic analysis of Limnochorda pilosa.</title>
        <authorList>
            <person name="Watanabe M."/>
            <person name="Kojima H."/>
            <person name="Fukui M."/>
        </authorList>
    </citation>
    <scope>NUCLEOTIDE SEQUENCE [LARGE SCALE GENOMIC DNA]</scope>
    <source>
        <strain evidence="2">HC45</strain>
    </source>
</reference>
<dbReference type="EMBL" id="AP014924">
    <property type="protein sequence ID" value="BAS28402.1"/>
    <property type="molecule type" value="Genomic_DNA"/>
</dbReference>
<evidence type="ECO:0000313" key="2">
    <source>
        <dbReference type="Proteomes" id="UP000065807"/>
    </source>
</evidence>
<protein>
    <submittedName>
        <fullName evidence="1">Uncharacterized protein</fullName>
    </submittedName>
</protein>
<dbReference type="RefSeq" id="WP_144440467.1">
    <property type="nucleotide sequence ID" value="NZ_AP014924.1"/>
</dbReference>
<reference evidence="2" key="2">
    <citation type="journal article" date="2016" name="Int. J. Syst. Evol. Microbiol.">
        <title>Complete genome sequence and cell structure of Limnochorda pilosa, a Gram-negative spore-former within the phylum Firmicutes.</title>
        <authorList>
            <person name="Watanabe M."/>
            <person name="Kojima H."/>
            <person name="Fukui M."/>
        </authorList>
    </citation>
    <scope>NUCLEOTIDE SEQUENCE [LARGE SCALE GENOMIC DNA]</scope>
    <source>
        <strain evidence="2">HC45</strain>
    </source>
</reference>